<reference evidence="1" key="1">
    <citation type="journal article" date="2020" name="Stud. Mycol.">
        <title>101 Dothideomycetes genomes: a test case for predicting lifestyles and emergence of pathogens.</title>
        <authorList>
            <person name="Haridas S."/>
            <person name="Albert R."/>
            <person name="Binder M."/>
            <person name="Bloem J."/>
            <person name="Labutti K."/>
            <person name="Salamov A."/>
            <person name="Andreopoulos B."/>
            <person name="Baker S."/>
            <person name="Barry K."/>
            <person name="Bills G."/>
            <person name="Bluhm B."/>
            <person name="Cannon C."/>
            <person name="Castanera R."/>
            <person name="Culley D."/>
            <person name="Daum C."/>
            <person name="Ezra D."/>
            <person name="Gonzalez J."/>
            <person name="Henrissat B."/>
            <person name="Kuo A."/>
            <person name="Liang C."/>
            <person name="Lipzen A."/>
            <person name="Lutzoni F."/>
            <person name="Magnuson J."/>
            <person name="Mondo S."/>
            <person name="Nolan M."/>
            <person name="Ohm R."/>
            <person name="Pangilinan J."/>
            <person name="Park H.-J."/>
            <person name="Ramirez L."/>
            <person name="Alfaro M."/>
            <person name="Sun H."/>
            <person name="Tritt A."/>
            <person name="Yoshinaga Y."/>
            <person name="Zwiers L.-H."/>
            <person name="Turgeon B."/>
            <person name="Goodwin S."/>
            <person name="Spatafora J."/>
            <person name="Crous P."/>
            <person name="Grigoriev I."/>
        </authorList>
    </citation>
    <scope>NUCLEOTIDE SEQUENCE</scope>
    <source>
        <strain evidence="1">CBS 122368</strain>
    </source>
</reference>
<evidence type="ECO:0000313" key="2">
    <source>
        <dbReference type="Proteomes" id="UP000800094"/>
    </source>
</evidence>
<organism evidence="1 2">
    <name type="scientific">Trematosphaeria pertusa</name>
    <dbReference type="NCBI Taxonomy" id="390896"/>
    <lineage>
        <taxon>Eukaryota</taxon>
        <taxon>Fungi</taxon>
        <taxon>Dikarya</taxon>
        <taxon>Ascomycota</taxon>
        <taxon>Pezizomycotina</taxon>
        <taxon>Dothideomycetes</taxon>
        <taxon>Pleosporomycetidae</taxon>
        <taxon>Pleosporales</taxon>
        <taxon>Massarineae</taxon>
        <taxon>Trematosphaeriaceae</taxon>
        <taxon>Trematosphaeria</taxon>
    </lineage>
</organism>
<name>A0A6A6I3X0_9PLEO</name>
<sequence>MEVVYARVLEEPAHRLLDGSLRHLGVWSESALDGDSAHSHLAPFDSPSIPHILGSGEGIAVESLEVNLGILVQELEQAERTAPAAEIGVPQSIRRLILRHSTFIDAAEESGHVETILDYLQIRVREFRQFPELRIVELEIPQRLHTKADVYQESFEKLGVQLRVRFVT</sequence>
<protein>
    <submittedName>
        <fullName evidence="1">Uncharacterized protein</fullName>
    </submittedName>
</protein>
<accession>A0A6A6I3X0</accession>
<dbReference type="GeneID" id="54587199"/>
<gene>
    <name evidence="1" type="ORF">BU26DRAFT_569291</name>
</gene>
<dbReference type="EMBL" id="ML987203">
    <property type="protein sequence ID" value="KAF2244300.1"/>
    <property type="molecule type" value="Genomic_DNA"/>
</dbReference>
<dbReference type="RefSeq" id="XP_033679304.1">
    <property type="nucleotide sequence ID" value="XM_033833869.1"/>
</dbReference>
<dbReference type="AlphaFoldDB" id="A0A6A6I3X0"/>
<dbReference type="Proteomes" id="UP000800094">
    <property type="component" value="Unassembled WGS sequence"/>
</dbReference>
<keyword evidence="2" id="KW-1185">Reference proteome</keyword>
<proteinExistence type="predicted"/>
<evidence type="ECO:0000313" key="1">
    <source>
        <dbReference type="EMBL" id="KAF2244300.1"/>
    </source>
</evidence>